<evidence type="ECO:0000256" key="12">
    <source>
        <dbReference type="RuleBase" id="RU361193"/>
    </source>
</evidence>
<dbReference type="PANTHER" id="PTHR45679">
    <property type="entry name" value="ER DEGRADATION-ENHANCING ALPHA-MANNOSIDASE-LIKE PROTEIN 2"/>
    <property type="match status" value="1"/>
</dbReference>
<dbReference type="SUPFAM" id="SSF48225">
    <property type="entry name" value="Seven-hairpin glycosidases"/>
    <property type="match status" value="1"/>
</dbReference>
<dbReference type="GO" id="GO:1904380">
    <property type="term" value="P:endoplasmic reticulum mannose trimming"/>
    <property type="evidence" value="ECO:0007669"/>
    <property type="project" value="InterPro"/>
</dbReference>
<dbReference type="Pfam" id="PF01532">
    <property type="entry name" value="Glyco_hydro_47"/>
    <property type="match status" value="1"/>
</dbReference>
<protein>
    <recommendedName>
        <fullName evidence="12">alpha-1,2-Mannosidase</fullName>
        <ecNumber evidence="12">3.2.1.-</ecNumber>
    </recommendedName>
</protein>
<evidence type="ECO:0000256" key="1">
    <source>
        <dbReference type="ARBA" id="ARBA00004648"/>
    </source>
</evidence>
<evidence type="ECO:0000256" key="3">
    <source>
        <dbReference type="ARBA" id="ARBA00022692"/>
    </source>
</evidence>
<comment type="function">
    <text evidence="9">Extracts misfolded glycoproteins, but not glycoproteins undergoing productive folding, from the calnexin cycle. It is directly involved in endoplasmic reticulum-associated degradation (ERAD) and targets misfolded glycoproteins for degradation in an N-glycan-independent manner, probably by forming a complex with SEL1L. It has low mannosidase activity, catalyzing mannose trimming from Man8GlcNAc2 to Man7GlcNAc2.</text>
</comment>
<dbReference type="GO" id="GO:0004571">
    <property type="term" value="F:mannosyl-oligosaccharide 1,2-alpha-mannosidase activity"/>
    <property type="evidence" value="ECO:0007669"/>
    <property type="project" value="InterPro"/>
</dbReference>
<dbReference type="FunFam" id="1.50.10.10:FF:000016">
    <property type="entry name" value="alpha-1,2-Mannosidase"/>
    <property type="match status" value="1"/>
</dbReference>
<dbReference type="InterPro" id="IPR044674">
    <property type="entry name" value="EDEM1/2/3"/>
</dbReference>
<dbReference type="GO" id="GO:0005789">
    <property type="term" value="C:endoplasmic reticulum membrane"/>
    <property type="evidence" value="ECO:0007669"/>
    <property type="project" value="UniProtKB-SubCell"/>
</dbReference>
<dbReference type="WBParaSite" id="SMUV_0000888001-mRNA-1">
    <property type="protein sequence ID" value="SMUV_0000888001-mRNA-1"/>
    <property type="gene ID" value="SMUV_0000888001"/>
</dbReference>
<keyword evidence="14" id="KW-1185">Reference proteome</keyword>
<keyword evidence="8" id="KW-0325">Glycoprotein</keyword>
<evidence type="ECO:0000256" key="2">
    <source>
        <dbReference type="ARBA" id="ARBA00007658"/>
    </source>
</evidence>
<feature type="binding site" evidence="11">
    <location>
        <position position="489"/>
    </location>
    <ligand>
        <name>Ca(2+)</name>
        <dbReference type="ChEBI" id="CHEBI:29108"/>
    </ligand>
</feature>
<dbReference type="PANTHER" id="PTHR45679:SF5">
    <property type="entry name" value="ER DEGRADATION-ENHANCING ALPHA-MANNOSIDASE-LIKE PROTEIN 1"/>
    <property type="match status" value="1"/>
</dbReference>
<feature type="active site" evidence="10">
    <location>
        <position position="280"/>
    </location>
</feature>
<dbReference type="Gene3D" id="1.50.10.10">
    <property type="match status" value="1"/>
</dbReference>
<keyword evidence="3" id="KW-0812">Transmembrane</keyword>
<dbReference type="PRINTS" id="PR00747">
    <property type="entry name" value="GLYHDRLASE47"/>
</dbReference>
<feature type="active site" description="Proton donor" evidence="10">
    <location>
        <position position="384"/>
    </location>
</feature>
<keyword evidence="12" id="KW-0326">Glycosidase</keyword>
<evidence type="ECO:0000256" key="8">
    <source>
        <dbReference type="ARBA" id="ARBA00023180"/>
    </source>
</evidence>
<keyword evidence="11" id="KW-0479">Metal-binding</keyword>
<organism evidence="14 15">
    <name type="scientific">Syphacia muris</name>
    <dbReference type="NCBI Taxonomy" id="451379"/>
    <lineage>
        <taxon>Eukaryota</taxon>
        <taxon>Metazoa</taxon>
        <taxon>Ecdysozoa</taxon>
        <taxon>Nematoda</taxon>
        <taxon>Chromadorea</taxon>
        <taxon>Rhabditida</taxon>
        <taxon>Spirurina</taxon>
        <taxon>Oxyuridomorpha</taxon>
        <taxon>Oxyuroidea</taxon>
        <taxon>Oxyuridae</taxon>
        <taxon>Syphacia</taxon>
    </lineage>
</organism>
<proteinExistence type="inferred from homology"/>
<feature type="chain" id="PRO_5005893676" description="alpha-1,2-Mannosidase" evidence="13">
    <location>
        <begin position="17"/>
        <end position="546"/>
    </location>
</feature>
<keyword evidence="7" id="KW-0472">Membrane</keyword>
<evidence type="ECO:0000256" key="7">
    <source>
        <dbReference type="ARBA" id="ARBA00023136"/>
    </source>
</evidence>
<dbReference type="STRING" id="451379.A0A0N5AVG2"/>
<keyword evidence="12" id="KW-0378">Hydrolase</keyword>
<evidence type="ECO:0000256" key="4">
    <source>
        <dbReference type="ARBA" id="ARBA00022824"/>
    </source>
</evidence>
<evidence type="ECO:0000256" key="10">
    <source>
        <dbReference type="PIRSR" id="PIRSR601382-1"/>
    </source>
</evidence>
<evidence type="ECO:0000256" key="9">
    <source>
        <dbReference type="ARBA" id="ARBA00060207"/>
    </source>
</evidence>
<keyword evidence="6" id="KW-1133">Transmembrane helix</keyword>
<dbReference type="GO" id="GO:0005509">
    <property type="term" value="F:calcium ion binding"/>
    <property type="evidence" value="ECO:0007669"/>
    <property type="project" value="InterPro"/>
</dbReference>
<evidence type="ECO:0000256" key="5">
    <source>
        <dbReference type="ARBA" id="ARBA00022968"/>
    </source>
</evidence>
<evidence type="ECO:0000256" key="6">
    <source>
        <dbReference type="ARBA" id="ARBA00022989"/>
    </source>
</evidence>
<dbReference type="InterPro" id="IPR001382">
    <property type="entry name" value="Glyco_hydro_47"/>
</dbReference>
<dbReference type="GO" id="GO:0044322">
    <property type="term" value="C:endoplasmic reticulum quality control compartment"/>
    <property type="evidence" value="ECO:0007669"/>
    <property type="project" value="GOC"/>
</dbReference>
<comment type="subcellular location">
    <subcellularLocation>
        <location evidence="1">Endoplasmic reticulum membrane</location>
        <topology evidence="1">Single-pass type II membrane protein</topology>
    </subcellularLocation>
</comment>
<evidence type="ECO:0000256" key="11">
    <source>
        <dbReference type="PIRSR" id="PIRSR601382-2"/>
    </source>
</evidence>
<sequence>MVCICVFWLLLNVVNAIHPFVKDPYAERYGEFSAEQLDEVREASKEMFYFAYNNYIQHAFPMDELDPINCTGRGHDHLNPSNLNINDVLGDYSLSLIESLDSLVVFNNKSEFHHAVRLVIENVSFERNVTVQVFESTIRVIGSLLSAHLILTDQKRLLGDYSLKGYDGELLTLAHDLASRLLPAFEGTETGLPFPRVNLLTGVKKGTVNETCTAGAGSLLVEFGILSRLLGDTTYENLARRVNRKLWSLRNKDSGLLGNVVDIQTGEWRGVASGLGAGLDSFYEYLLKSFFLFGVESDIQMFQEIYTQIIKQMRRGRDNCVFGTGEPPVYVNVDMRDGSIVNTWIDALQASFAALQVLNGDIDEAVCFHALYYSIWKRFDALPERYNWHLKVPEVAFYPLRPELAESTYMLYRATRNPFYLHVGREMLRSLNEFTRVRCGYATVHSVVDKSLEDRMESFFLSETTKYLYLLFDKDNPVNQNEERILFTTEGHIILIDDRLKIVLPDHHSFFASNNSCNAFEYRNSPPLDEFKLKQMFLLAGVNSSL</sequence>
<comment type="similarity">
    <text evidence="2 12">Belongs to the glycosyl hydrolase 47 family.</text>
</comment>
<evidence type="ECO:0000313" key="15">
    <source>
        <dbReference type="WBParaSite" id="SMUV_0000888001-mRNA-1"/>
    </source>
</evidence>
<evidence type="ECO:0000313" key="14">
    <source>
        <dbReference type="Proteomes" id="UP000046393"/>
    </source>
</evidence>
<dbReference type="AlphaFoldDB" id="A0A0N5AVG2"/>
<accession>A0A0N5AVG2</accession>
<comment type="cofactor">
    <cofactor evidence="11">
        <name>Ca(2+)</name>
        <dbReference type="ChEBI" id="CHEBI:29108"/>
    </cofactor>
</comment>
<name>A0A0N5AVG2_9BILA</name>
<feature type="active site" description="Proton donor" evidence="10">
    <location>
        <position position="135"/>
    </location>
</feature>
<reference evidence="15" key="1">
    <citation type="submission" date="2017-02" db="UniProtKB">
        <authorList>
            <consortium name="WormBaseParasite"/>
        </authorList>
    </citation>
    <scope>IDENTIFICATION</scope>
</reference>
<keyword evidence="13" id="KW-0732">Signal</keyword>
<dbReference type="Proteomes" id="UP000046393">
    <property type="component" value="Unplaced"/>
</dbReference>
<feature type="active site" evidence="10">
    <location>
        <position position="403"/>
    </location>
</feature>
<dbReference type="EC" id="3.2.1.-" evidence="12"/>
<dbReference type="InterPro" id="IPR012341">
    <property type="entry name" value="6hp_glycosidase-like_sf"/>
</dbReference>
<keyword evidence="4" id="KW-0256">Endoplasmic reticulum</keyword>
<dbReference type="GO" id="GO:0005975">
    <property type="term" value="P:carbohydrate metabolic process"/>
    <property type="evidence" value="ECO:0007669"/>
    <property type="project" value="InterPro"/>
</dbReference>
<keyword evidence="5" id="KW-0735">Signal-anchor</keyword>
<evidence type="ECO:0000256" key="13">
    <source>
        <dbReference type="SAM" id="SignalP"/>
    </source>
</evidence>
<keyword evidence="11" id="KW-0106">Calcium</keyword>
<feature type="signal peptide" evidence="13">
    <location>
        <begin position="1"/>
        <end position="16"/>
    </location>
</feature>
<dbReference type="InterPro" id="IPR036026">
    <property type="entry name" value="Seven-hairpin_glycosidases"/>
</dbReference>